<dbReference type="Pfam" id="PF05013">
    <property type="entry name" value="FGase"/>
    <property type="match status" value="1"/>
</dbReference>
<name>A0A3N1M5U1_9PROT</name>
<dbReference type="AlphaFoldDB" id="A0A3N1M5U1"/>
<feature type="region of interest" description="Disordered" evidence="1">
    <location>
        <begin position="1"/>
        <end position="23"/>
    </location>
</feature>
<gene>
    <name evidence="2" type="ORF">EDC65_0349</name>
</gene>
<dbReference type="Gene3D" id="3.40.630.40">
    <property type="entry name" value="Zn-dependent exopeptidases"/>
    <property type="match status" value="1"/>
</dbReference>
<sequence>MDSSGDLPGDGTGRRDLGHAIDRPARPAAVPATAIVFASPHSGRCYPADLLAASRLDAQALRRSEDCFVDELFAGVVEMGAPLIRAHFPRAYIDPNREPYELDQAMFDAPLPAHCNTRSPRVQAGLGTIARIVASGADIYARKLSVAEGLARIERLYKPYHRDLALLLDERRAAHGHAMLIDCHSMPSIGGPHDFDPGRRRADFILGDAHGASCAPAVVDAVAAVLRGLGYRVTHNAPYAGGFTTTHYGRPADGVHALQIEINRDLYMDEARYTRKAQLGRIAGEMRQVMGRLAELEPRKLAA</sequence>
<organism evidence="2 3">
    <name type="scientific">Stella humosa</name>
    <dbReference type="NCBI Taxonomy" id="94"/>
    <lineage>
        <taxon>Bacteria</taxon>
        <taxon>Pseudomonadati</taxon>
        <taxon>Pseudomonadota</taxon>
        <taxon>Alphaproteobacteria</taxon>
        <taxon>Rhodospirillales</taxon>
        <taxon>Stellaceae</taxon>
        <taxon>Stella</taxon>
    </lineage>
</organism>
<dbReference type="RefSeq" id="WP_123687965.1">
    <property type="nucleotide sequence ID" value="NZ_AP019700.1"/>
</dbReference>
<dbReference type="SUPFAM" id="SSF53187">
    <property type="entry name" value="Zn-dependent exopeptidases"/>
    <property type="match status" value="1"/>
</dbReference>
<dbReference type="InterPro" id="IPR007709">
    <property type="entry name" value="N-FG_amidohydro"/>
</dbReference>
<proteinExistence type="predicted"/>
<protein>
    <submittedName>
        <fullName evidence="2">N-formylglutamate amidohydrolase</fullName>
    </submittedName>
</protein>
<keyword evidence="3" id="KW-1185">Reference proteome</keyword>
<dbReference type="GO" id="GO:0016787">
    <property type="term" value="F:hydrolase activity"/>
    <property type="evidence" value="ECO:0007669"/>
    <property type="project" value="UniProtKB-KW"/>
</dbReference>
<evidence type="ECO:0000256" key="1">
    <source>
        <dbReference type="SAM" id="MobiDB-lite"/>
    </source>
</evidence>
<accession>A0A3N1M5U1</accession>
<dbReference type="EMBL" id="RJKX01000011">
    <property type="protein sequence ID" value="ROQ01172.1"/>
    <property type="molecule type" value="Genomic_DNA"/>
</dbReference>
<evidence type="ECO:0000313" key="2">
    <source>
        <dbReference type="EMBL" id="ROQ01172.1"/>
    </source>
</evidence>
<feature type="compositionally biased region" description="Basic and acidic residues" evidence="1">
    <location>
        <begin position="12"/>
        <end position="23"/>
    </location>
</feature>
<dbReference type="Proteomes" id="UP000278222">
    <property type="component" value="Unassembled WGS sequence"/>
</dbReference>
<comment type="caution">
    <text evidence="2">The sequence shown here is derived from an EMBL/GenBank/DDBJ whole genome shotgun (WGS) entry which is preliminary data.</text>
</comment>
<reference evidence="2 3" key="1">
    <citation type="submission" date="2018-11" db="EMBL/GenBank/DDBJ databases">
        <title>Genomic Encyclopedia of Type Strains, Phase IV (KMG-IV): sequencing the most valuable type-strain genomes for metagenomic binning, comparative biology and taxonomic classification.</title>
        <authorList>
            <person name="Goeker M."/>
        </authorList>
    </citation>
    <scope>NUCLEOTIDE SEQUENCE [LARGE SCALE GENOMIC DNA]</scope>
    <source>
        <strain evidence="2 3">DSM 5900</strain>
    </source>
</reference>
<dbReference type="OrthoDB" id="9802050at2"/>
<evidence type="ECO:0000313" key="3">
    <source>
        <dbReference type="Proteomes" id="UP000278222"/>
    </source>
</evidence>
<keyword evidence="2" id="KW-0378">Hydrolase</keyword>